<dbReference type="KEGG" id="hsn:DV733_05505"/>
<evidence type="ECO:0000313" key="3">
    <source>
        <dbReference type="EMBL" id="QCC50732.1"/>
    </source>
</evidence>
<dbReference type="EMBL" id="CP031310">
    <property type="protein sequence ID" value="QCC50732.1"/>
    <property type="molecule type" value="Genomic_DNA"/>
</dbReference>
<sequence length="80" mass="8412">MCELFGVGFVLLPFGVALGRYPFEIAELSEQHDAVGSLRDVDDVEPADWKVSMTRAGGYGLLTIAGLLLVAGLGCALLSV</sequence>
<dbReference type="OrthoDB" id="242600at2157"/>
<dbReference type="Pfam" id="PF19701">
    <property type="entry name" value="DUF6199"/>
    <property type="match status" value="1"/>
</dbReference>
<protein>
    <recommendedName>
        <fullName evidence="2">DUF6199 domain-containing protein</fullName>
    </recommendedName>
</protein>
<dbReference type="AlphaFoldDB" id="A0A4D6HCF5"/>
<feature type="transmembrane region" description="Helical" evidence="1">
    <location>
        <begin position="56"/>
        <end position="78"/>
    </location>
</feature>
<keyword evidence="4" id="KW-1185">Reference proteome</keyword>
<dbReference type="GeneID" id="39847300"/>
<feature type="domain" description="DUF6199" evidence="2">
    <location>
        <begin position="7"/>
        <end position="71"/>
    </location>
</feature>
<evidence type="ECO:0000313" key="4">
    <source>
        <dbReference type="Proteomes" id="UP000296706"/>
    </source>
</evidence>
<reference evidence="3 4" key="1">
    <citation type="journal article" date="2019" name="Nat. Commun.">
        <title>A new type of DNA phosphorothioation-based antiviral system in archaea.</title>
        <authorList>
            <person name="Xiong L."/>
            <person name="Liu S."/>
            <person name="Chen S."/>
            <person name="Xiao Y."/>
            <person name="Zhu B."/>
            <person name="Gao Y."/>
            <person name="Zhang Y."/>
            <person name="Chen B."/>
            <person name="Luo J."/>
            <person name="Deng Z."/>
            <person name="Chen X."/>
            <person name="Wang L."/>
            <person name="Chen S."/>
        </authorList>
    </citation>
    <scope>NUCLEOTIDE SEQUENCE [LARGE SCALE GENOMIC DNA]</scope>
    <source>
        <strain evidence="3 4">CBA1105</strain>
    </source>
</reference>
<evidence type="ECO:0000256" key="1">
    <source>
        <dbReference type="SAM" id="Phobius"/>
    </source>
</evidence>
<keyword evidence="1" id="KW-0472">Membrane</keyword>
<organism evidence="3 4">
    <name type="scientific">Halapricum salinum</name>
    <dbReference type="NCBI Taxonomy" id="1457250"/>
    <lineage>
        <taxon>Archaea</taxon>
        <taxon>Methanobacteriati</taxon>
        <taxon>Methanobacteriota</taxon>
        <taxon>Stenosarchaea group</taxon>
        <taxon>Halobacteria</taxon>
        <taxon>Halobacteriales</taxon>
        <taxon>Haloarculaceae</taxon>
        <taxon>Halapricum</taxon>
    </lineage>
</organism>
<proteinExistence type="predicted"/>
<dbReference type="Proteomes" id="UP000296706">
    <property type="component" value="Chromosome"/>
</dbReference>
<keyword evidence="1" id="KW-1133">Transmembrane helix</keyword>
<dbReference type="STRING" id="1457250.GCA_000755225_03414"/>
<gene>
    <name evidence="3" type="ORF">DV733_05505</name>
</gene>
<dbReference type="InterPro" id="IPR045679">
    <property type="entry name" value="DUF6199"/>
</dbReference>
<dbReference type="RefSeq" id="WP_049994176.1">
    <property type="nucleotide sequence ID" value="NZ_CP031310.1"/>
</dbReference>
<keyword evidence="1" id="KW-0812">Transmembrane</keyword>
<accession>A0A4D6HCF5</accession>
<evidence type="ECO:0000259" key="2">
    <source>
        <dbReference type="Pfam" id="PF19701"/>
    </source>
</evidence>
<name>A0A4D6HCF5_9EURY</name>